<organism evidence="1">
    <name type="scientific">Catovirus CTV1</name>
    <dbReference type="NCBI Taxonomy" id="1977631"/>
    <lineage>
        <taxon>Viruses</taxon>
        <taxon>Varidnaviria</taxon>
        <taxon>Bamfordvirae</taxon>
        <taxon>Nucleocytoviricota</taxon>
        <taxon>Megaviricetes</taxon>
        <taxon>Imitervirales</taxon>
        <taxon>Mimiviridae</taxon>
        <taxon>Klosneuvirinae</taxon>
        <taxon>Catovirus</taxon>
    </lineage>
</organism>
<proteinExistence type="predicted"/>
<accession>A0A1V0S9B4</accession>
<name>A0A1V0S9B4_9VIRU</name>
<sequence>MVHKFECIYNRVILGNFYAEDNDESIYNCSHRALQNILKYVEKNNEKINDKYMFSLEEFNSCCTNCKKIIYFVGIVKKSDNNNTTNKDNTFESRDGTIYELFVDQKIEK</sequence>
<dbReference type="EMBL" id="KY684083">
    <property type="protein sequence ID" value="ARF08292.1"/>
    <property type="molecule type" value="Genomic_DNA"/>
</dbReference>
<evidence type="ECO:0000313" key="1">
    <source>
        <dbReference type="EMBL" id="ARF08292.1"/>
    </source>
</evidence>
<protein>
    <submittedName>
        <fullName evidence="1">Uncharacterized protein</fullName>
    </submittedName>
</protein>
<reference evidence="1" key="1">
    <citation type="journal article" date="2017" name="Science">
        <title>Giant viruses with an expanded complement of translation system components.</title>
        <authorList>
            <person name="Schulz F."/>
            <person name="Yutin N."/>
            <person name="Ivanova N.N."/>
            <person name="Ortega D.R."/>
            <person name="Lee T.K."/>
            <person name="Vierheilig J."/>
            <person name="Daims H."/>
            <person name="Horn M."/>
            <person name="Wagner M."/>
            <person name="Jensen G.J."/>
            <person name="Kyrpides N.C."/>
            <person name="Koonin E.V."/>
            <person name="Woyke T."/>
        </authorList>
    </citation>
    <scope>NUCLEOTIDE SEQUENCE</scope>
    <source>
        <strain evidence="1">CTV1</strain>
    </source>
</reference>
<gene>
    <name evidence="1" type="ORF">Catovirus_1_342</name>
</gene>